<dbReference type="InterPro" id="IPR051091">
    <property type="entry name" value="O-Glucosyltr/Glycosyltrsf_90"/>
</dbReference>
<evidence type="ECO:0000259" key="4">
    <source>
        <dbReference type="SMART" id="SM00672"/>
    </source>
</evidence>
<dbReference type="Pfam" id="PF05686">
    <property type="entry name" value="Glyco_transf_90"/>
    <property type="match status" value="1"/>
</dbReference>
<gene>
    <name evidence="5" type="ORF">HYH03_013027</name>
</gene>
<dbReference type="GO" id="GO:0016740">
    <property type="term" value="F:transferase activity"/>
    <property type="evidence" value="ECO:0007669"/>
    <property type="project" value="UniProtKB-KW"/>
</dbReference>
<reference evidence="5" key="1">
    <citation type="journal article" date="2020" name="bioRxiv">
        <title>Comparative genomics of Chlamydomonas.</title>
        <authorList>
            <person name="Craig R.J."/>
            <person name="Hasan A.R."/>
            <person name="Ness R.W."/>
            <person name="Keightley P.D."/>
        </authorList>
    </citation>
    <scope>NUCLEOTIDE SEQUENCE</scope>
    <source>
        <strain evidence="5">CCAP 11/70</strain>
    </source>
</reference>
<dbReference type="OrthoDB" id="541052at2759"/>
<accession>A0A836BTQ8</accession>
<keyword evidence="3" id="KW-0732">Signal</keyword>
<dbReference type="PANTHER" id="PTHR12203">
    <property type="entry name" value="KDEL LYS-ASP-GLU-LEU CONTAINING - RELATED"/>
    <property type="match status" value="1"/>
</dbReference>
<comment type="similarity">
    <text evidence="1">Belongs to the glycosyltransferase 90 family.</text>
</comment>
<evidence type="ECO:0000256" key="2">
    <source>
        <dbReference type="ARBA" id="ARBA00022679"/>
    </source>
</evidence>
<organism evidence="5 6">
    <name type="scientific">Edaphochlamys debaryana</name>
    <dbReference type="NCBI Taxonomy" id="47281"/>
    <lineage>
        <taxon>Eukaryota</taxon>
        <taxon>Viridiplantae</taxon>
        <taxon>Chlorophyta</taxon>
        <taxon>core chlorophytes</taxon>
        <taxon>Chlorophyceae</taxon>
        <taxon>CS clade</taxon>
        <taxon>Chlamydomonadales</taxon>
        <taxon>Chlamydomonadales incertae sedis</taxon>
        <taxon>Edaphochlamys</taxon>
    </lineage>
</organism>
<evidence type="ECO:0000313" key="5">
    <source>
        <dbReference type="EMBL" id="KAG2488337.1"/>
    </source>
</evidence>
<feature type="domain" description="Glycosyl transferase CAP10" evidence="4">
    <location>
        <begin position="127"/>
        <end position="392"/>
    </location>
</feature>
<keyword evidence="6" id="KW-1185">Reference proteome</keyword>
<evidence type="ECO:0000256" key="3">
    <source>
        <dbReference type="SAM" id="SignalP"/>
    </source>
</evidence>
<feature type="signal peptide" evidence="3">
    <location>
        <begin position="1"/>
        <end position="22"/>
    </location>
</feature>
<keyword evidence="2" id="KW-0808">Transferase</keyword>
<evidence type="ECO:0000256" key="1">
    <source>
        <dbReference type="ARBA" id="ARBA00010118"/>
    </source>
</evidence>
<sequence length="472" mass="53789">MEPKVFALRLLAVLAAATLSGATLEEDSASVSGSCPGECSLHPAMRARISKDVEWLDKWGGITDAMIRNISLVCDAQTSNECNVKAMRIMIKDGEVYLNSLHPEWRLGPYELIGFLLELYETSKVYRLPDLEFAYNGDDNAVTPAFDWQDPVEYKNPTFHGGPFPIVAWSKTSKSFALTVPYSGAFRCGEDSWDRILHMMDEVSRIPWSERKQVALGRWNLFCSWRYVVGMPPLKNGEPFICPRKHLPTLTEAHKDLLDVGVINDQRGGPEIKPVPLMHQNAYRYLVSTDGWAISSKFDKYLLLGSTVIKAASNRFGFYYDALRPGEHYLECMRDNRTDLVEAILWARSHDDEAARIAANAQRFAARHLNRPARLCYYRTLIQELGKRMKYTPSCANRKMCIPLGRFLQFLTTFPKSRKKCRYAEVLLPYGVNHSLPYTSDADLELLLKVEKLWPRDTDIPPLDNEPYFARG</sequence>
<protein>
    <recommendedName>
        <fullName evidence="4">Glycosyl transferase CAP10 domain-containing protein</fullName>
    </recommendedName>
</protein>
<comment type="caution">
    <text evidence="5">The sequence shown here is derived from an EMBL/GenBank/DDBJ whole genome shotgun (WGS) entry which is preliminary data.</text>
</comment>
<dbReference type="Proteomes" id="UP000612055">
    <property type="component" value="Unassembled WGS sequence"/>
</dbReference>
<dbReference type="EMBL" id="JAEHOE010000084">
    <property type="protein sequence ID" value="KAG2488337.1"/>
    <property type="molecule type" value="Genomic_DNA"/>
</dbReference>
<feature type="chain" id="PRO_5032306899" description="Glycosyl transferase CAP10 domain-containing protein" evidence="3">
    <location>
        <begin position="23"/>
        <end position="472"/>
    </location>
</feature>
<proteinExistence type="inferred from homology"/>
<dbReference type="SMART" id="SM00672">
    <property type="entry name" value="CAP10"/>
    <property type="match status" value="1"/>
</dbReference>
<dbReference type="AlphaFoldDB" id="A0A836BTQ8"/>
<dbReference type="PANTHER" id="PTHR12203:SF35">
    <property type="entry name" value="PROTEIN O-GLUCOSYLTRANSFERASE 1"/>
    <property type="match status" value="1"/>
</dbReference>
<evidence type="ECO:0000313" key="6">
    <source>
        <dbReference type="Proteomes" id="UP000612055"/>
    </source>
</evidence>
<dbReference type="InterPro" id="IPR006598">
    <property type="entry name" value="CAP10"/>
</dbReference>
<name>A0A836BTQ8_9CHLO</name>